<protein>
    <submittedName>
        <fullName evidence="2">Uncharacterized protein</fullName>
    </submittedName>
</protein>
<dbReference type="OrthoDB" id="10512190at2759"/>
<keyword evidence="3" id="KW-1185">Reference proteome</keyword>
<feature type="region of interest" description="Disordered" evidence="1">
    <location>
        <begin position="118"/>
        <end position="140"/>
    </location>
</feature>
<organism evidence="2 3">
    <name type="scientific">Dibothriocephalus latus</name>
    <name type="common">Fish tapeworm</name>
    <name type="synonym">Diphyllobothrium latum</name>
    <dbReference type="NCBI Taxonomy" id="60516"/>
    <lineage>
        <taxon>Eukaryota</taxon>
        <taxon>Metazoa</taxon>
        <taxon>Spiralia</taxon>
        <taxon>Lophotrochozoa</taxon>
        <taxon>Platyhelminthes</taxon>
        <taxon>Cestoda</taxon>
        <taxon>Eucestoda</taxon>
        <taxon>Diphyllobothriidea</taxon>
        <taxon>Diphyllobothriidae</taxon>
        <taxon>Dibothriocephalus</taxon>
    </lineage>
</organism>
<feature type="compositionally biased region" description="Polar residues" evidence="1">
    <location>
        <begin position="9"/>
        <end position="26"/>
    </location>
</feature>
<evidence type="ECO:0000313" key="3">
    <source>
        <dbReference type="Proteomes" id="UP000281553"/>
    </source>
</evidence>
<feature type="compositionally biased region" description="Basic and acidic residues" evidence="1">
    <location>
        <begin position="176"/>
        <end position="186"/>
    </location>
</feature>
<dbReference type="EMBL" id="UYRU01081998">
    <property type="protein sequence ID" value="VDN32334.1"/>
    <property type="molecule type" value="Genomic_DNA"/>
</dbReference>
<accession>A0A3P7MRK7</accession>
<sequence>MDDLREKSPSTPQATPSQNPPVAQTSRRLRARDVQAPRSNPTVKPPRNPDRNGMKPEQNYGNRTATPHSIDVQGTRGDRSQTSQSASSDNVSSGMEESELRKFLQFLQGTINAYKLDHRKLRRSQGANRSTPPKHIAPNESYYKGTKLMDVITHALGDNNSKNLTGGRSTRYFRPKFPEDRSGRLR</sequence>
<proteinExistence type="predicted"/>
<evidence type="ECO:0000256" key="1">
    <source>
        <dbReference type="SAM" id="MobiDB-lite"/>
    </source>
</evidence>
<gene>
    <name evidence="2" type="ORF">DILT_LOCUS15960</name>
</gene>
<name>A0A3P7MRK7_DIBLA</name>
<dbReference type="Proteomes" id="UP000281553">
    <property type="component" value="Unassembled WGS sequence"/>
</dbReference>
<dbReference type="AlphaFoldDB" id="A0A3P7MRK7"/>
<feature type="region of interest" description="Disordered" evidence="1">
    <location>
        <begin position="159"/>
        <end position="186"/>
    </location>
</feature>
<evidence type="ECO:0000313" key="2">
    <source>
        <dbReference type="EMBL" id="VDN32334.1"/>
    </source>
</evidence>
<feature type="compositionally biased region" description="Polar residues" evidence="1">
    <location>
        <begin position="159"/>
        <end position="168"/>
    </location>
</feature>
<feature type="region of interest" description="Disordered" evidence="1">
    <location>
        <begin position="1"/>
        <end position="98"/>
    </location>
</feature>
<feature type="compositionally biased region" description="Polar residues" evidence="1">
    <location>
        <begin position="80"/>
        <end position="95"/>
    </location>
</feature>
<reference evidence="2 3" key="1">
    <citation type="submission" date="2018-11" db="EMBL/GenBank/DDBJ databases">
        <authorList>
            <consortium name="Pathogen Informatics"/>
        </authorList>
    </citation>
    <scope>NUCLEOTIDE SEQUENCE [LARGE SCALE GENOMIC DNA]</scope>
</reference>